<organism evidence="1 2">
    <name type="scientific">Marinobacter subterrani</name>
    <dbReference type="NCBI Taxonomy" id="1658765"/>
    <lineage>
        <taxon>Bacteria</taxon>
        <taxon>Pseudomonadati</taxon>
        <taxon>Pseudomonadota</taxon>
        <taxon>Gammaproteobacteria</taxon>
        <taxon>Pseudomonadales</taxon>
        <taxon>Marinobacteraceae</taxon>
        <taxon>Marinobacter</taxon>
    </lineage>
</organism>
<gene>
    <name evidence="1" type="ORF">Msub_10579</name>
</gene>
<dbReference type="PATRIC" id="fig|1658765.3.peg.571"/>
<protein>
    <recommendedName>
        <fullName evidence="3">Apea-like HEPN domain-containing protein</fullName>
    </recommendedName>
</protein>
<evidence type="ECO:0000313" key="1">
    <source>
        <dbReference type="EMBL" id="KMQ74396.1"/>
    </source>
</evidence>
<evidence type="ECO:0000313" key="2">
    <source>
        <dbReference type="Proteomes" id="UP000036102"/>
    </source>
</evidence>
<accession>A0A0J7J922</accession>
<name>A0A0J7J922_9GAMM</name>
<reference evidence="1 2" key="1">
    <citation type="submission" date="2015-06" db="EMBL/GenBank/DDBJ databases">
        <title>Marinobacter subterrani, a genetically tractable neutrophilic iron-oxidizing strain isolated from the Soudan Iron Mine.</title>
        <authorList>
            <person name="Bonis B.M."/>
            <person name="Gralnick J.A."/>
        </authorList>
    </citation>
    <scope>NUCLEOTIDE SEQUENCE [LARGE SCALE GENOMIC DNA]</scope>
    <source>
        <strain evidence="1 2">JG233</strain>
    </source>
</reference>
<dbReference type="Proteomes" id="UP000036102">
    <property type="component" value="Unassembled WGS sequence"/>
</dbReference>
<evidence type="ECO:0008006" key="3">
    <source>
        <dbReference type="Google" id="ProtNLM"/>
    </source>
</evidence>
<dbReference type="EMBL" id="LFBU01000001">
    <property type="protein sequence ID" value="KMQ74396.1"/>
    <property type="molecule type" value="Genomic_DNA"/>
</dbReference>
<dbReference type="STRING" id="1658765.Msub_10579"/>
<keyword evidence="2" id="KW-1185">Reference proteome</keyword>
<sequence>MSAVEWITAHVRGGEHLEEETLALVADFTLIWALFEGTEAHGEDVIVVDELRSIAERVSHDFPGQRLDEFVAFWSDRYIVDGSTNNRFNRLNLTHRPHITLVENVLLKNDDSAVNRIHAILLITYRLRNNLFHGAKDIQHLDGQRENLRYASDLLKTALEASGRYIYHNA</sequence>
<comment type="caution">
    <text evidence="1">The sequence shown here is derived from an EMBL/GenBank/DDBJ whole genome shotgun (WGS) entry which is preliminary data.</text>
</comment>
<proteinExistence type="predicted"/>
<dbReference type="AlphaFoldDB" id="A0A0J7J922"/>